<dbReference type="GO" id="GO:0070681">
    <property type="term" value="P:glutaminyl-tRNAGln biosynthesis via transamidation"/>
    <property type="evidence" value="ECO:0007669"/>
    <property type="project" value="TreeGrafter"/>
</dbReference>
<dbReference type="PATRIC" id="fig|1276221.3.peg.117"/>
<evidence type="ECO:0000313" key="1">
    <source>
        <dbReference type="EMBL" id="AGR41821.1"/>
    </source>
</evidence>
<dbReference type="eggNOG" id="COG0721">
    <property type="taxonomic scope" value="Bacteria"/>
</dbReference>
<dbReference type="NCBIfam" id="TIGR00135">
    <property type="entry name" value="gatC"/>
    <property type="match status" value="1"/>
</dbReference>
<evidence type="ECO:0000313" key="2">
    <source>
        <dbReference type="Proteomes" id="UP000014983"/>
    </source>
</evidence>
<accession>S5LZ36</accession>
<gene>
    <name evidence="1" type="primary">gatC</name>
    <name evidence="1" type="ORF">SDIMI_v3c01170</name>
</gene>
<dbReference type="Pfam" id="PF02686">
    <property type="entry name" value="GatC"/>
    <property type="match status" value="1"/>
</dbReference>
<dbReference type="PANTHER" id="PTHR15004:SF0">
    <property type="entry name" value="GLUTAMYL-TRNA(GLN) AMIDOTRANSFERASE SUBUNIT C, MITOCHONDRIAL"/>
    <property type="match status" value="1"/>
</dbReference>
<dbReference type="PANTHER" id="PTHR15004">
    <property type="entry name" value="GLUTAMYL-TRNA(GLN) AMIDOTRANSFERASE SUBUNIT C, MITOCHONDRIAL"/>
    <property type="match status" value="1"/>
</dbReference>
<dbReference type="OrthoDB" id="399009at2"/>
<dbReference type="GO" id="GO:0006450">
    <property type="term" value="P:regulation of translational fidelity"/>
    <property type="evidence" value="ECO:0007669"/>
    <property type="project" value="InterPro"/>
</dbReference>
<dbReference type="InParanoid" id="S5LZ36"/>
<dbReference type="KEGG" id="sdi:SDIMI_v3c01170"/>
<keyword evidence="1" id="KW-0808">Transferase</keyword>
<dbReference type="RefSeq" id="WP_020836054.1">
    <property type="nucleotide sequence ID" value="NC_021833.1"/>
</dbReference>
<keyword evidence="2" id="KW-1185">Reference proteome</keyword>
<protein>
    <submittedName>
        <fullName evidence="1">Glutamyl-tRNA(Gln) amidotransferase subunit C</fullName>
    </submittedName>
</protein>
<dbReference type="InterPro" id="IPR003837">
    <property type="entry name" value="GatC"/>
</dbReference>
<dbReference type="Proteomes" id="UP000014983">
    <property type="component" value="Chromosome"/>
</dbReference>
<dbReference type="FunCoup" id="S5LZ36">
    <property type="interactions" value="239"/>
</dbReference>
<dbReference type="STRING" id="1276221.SDIMI_v3c01170"/>
<dbReference type="HOGENOM" id="CLU_105899_4_2_14"/>
<sequence length="96" mass="11128">MKINLEILNELQEEAMLDLSQEELENILKYENEILKKFEKVLAINTDNVMELHYPFEIQSNTLREDDETNVLSKNDILSNAPSTNGDFITITKVVK</sequence>
<organism evidence="1 2">
    <name type="scientific">Spiroplasma diminutum CUAS-1</name>
    <dbReference type="NCBI Taxonomy" id="1276221"/>
    <lineage>
        <taxon>Bacteria</taxon>
        <taxon>Bacillati</taxon>
        <taxon>Mycoplasmatota</taxon>
        <taxon>Mollicutes</taxon>
        <taxon>Entomoplasmatales</taxon>
        <taxon>Spiroplasmataceae</taxon>
        <taxon>Spiroplasma</taxon>
    </lineage>
</organism>
<dbReference type="InterPro" id="IPR036113">
    <property type="entry name" value="Asp/Glu-ADT_sf_sub_c"/>
</dbReference>
<proteinExistence type="predicted"/>
<name>S5LZ36_9MOLU</name>
<dbReference type="GO" id="GO:0016740">
    <property type="term" value="F:transferase activity"/>
    <property type="evidence" value="ECO:0007669"/>
    <property type="project" value="UniProtKB-KW"/>
</dbReference>
<reference evidence="1 2" key="1">
    <citation type="journal article" date="2013" name="Genome Biol. Evol.">
        <title>Comparison of metabolic capacities and inference of gene content evolution in mosquito-associated Spiroplasma diminutum and S. taiwanense.</title>
        <authorList>
            <person name="Lo W.S."/>
            <person name="Ku C."/>
            <person name="Chen L.L."/>
            <person name="Chang T.H."/>
            <person name="Kuo C.H."/>
        </authorList>
    </citation>
    <scope>NUCLEOTIDE SEQUENCE [LARGE SCALE GENOMIC DNA]</scope>
    <source>
        <strain evidence="1">CUAS-1</strain>
    </source>
</reference>
<dbReference type="EMBL" id="CP005076">
    <property type="protein sequence ID" value="AGR41821.1"/>
    <property type="molecule type" value="Genomic_DNA"/>
</dbReference>
<dbReference type="AlphaFoldDB" id="S5LZ36"/>
<dbReference type="SUPFAM" id="SSF141000">
    <property type="entry name" value="Glu-tRNAGln amidotransferase C subunit"/>
    <property type="match status" value="1"/>
</dbReference>